<evidence type="ECO:0000256" key="4">
    <source>
        <dbReference type="ARBA" id="ARBA00022448"/>
    </source>
</evidence>
<keyword evidence="9 11" id="KW-0472">Membrane</keyword>
<dbReference type="GO" id="GO:0048309">
    <property type="term" value="P:endoplasmic reticulum inheritance"/>
    <property type="evidence" value="ECO:0007669"/>
    <property type="project" value="InterPro"/>
</dbReference>
<evidence type="ECO:0000256" key="6">
    <source>
        <dbReference type="ARBA" id="ARBA00022824"/>
    </source>
</evidence>
<evidence type="ECO:0000313" key="14">
    <source>
        <dbReference type="Proteomes" id="UP000006790"/>
    </source>
</evidence>
<dbReference type="HOGENOM" id="CLU_038734_0_0_1"/>
<keyword evidence="4 11" id="KW-0813">Transport</keyword>
<comment type="subcellular location">
    <subcellularLocation>
        <location evidence="1 11">Endoplasmic reticulum membrane</location>
        <topology evidence="1 11">Peripheral membrane protein</topology>
    </subcellularLocation>
</comment>
<feature type="region of interest" description="Disordered" evidence="12">
    <location>
        <begin position="374"/>
        <end position="416"/>
    </location>
</feature>
<dbReference type="AlphaFoldDB" id="G8JS01"/>
<dbReference type="GO" id="GO:0003723">
    <property type="term" value="F:RNA binding"/>
    <property type="evidence" value="ECO:0007669"/>
    <property type="project" value="UniProtKB-KW"/>
</dbReference>
<feature type="region of interest" description="Disordered" evidence="12">
    <location>
        <begin position="430"/>
        <end position="486"/>
    </location>
</feature>
<feature type="compositionally biased region" description="Polar residues" evidence="12">
    <location>
        <begin position="441"/>
        <end position="454"/>
    </location>
</feature>
<dbReference type="GeneID" id="11469010"/>
<keyword evidence="8 11" id="KW-0175">Coiled coil</keyword>
<dbReference type="OrthoDB" id="6088208at2759"/>
<reference evidence="14" key="1">
    <citation type="journal article" date="2012" name="G3 (Bethesda)">
        <title>Pichia sorbitophila, an interspecies yeast hybrid reveals early steps of genome resolution following polyploidization.</title>
        <authorList>
            <person name="Leh Louis V."/>
            <person name="Despons L."/>
            <person name="Friedrich A."/>
            <person name="Martin T."/>
            <person name="Durrens P."/>
            <person name="Casaregola S."/>
            <person name="Neuveglise C."/>
            <person name="Fairhead C."/>
            <person name="Marck C."/>
            <person name="Cruz J.A."/>
            <person name="Straub M.L."/>
            <person name="Kugler V."/>
            <person name="Sacerdot C."/>
            <person name="Uzunov Z."/>
            <person name="Thierry A."/>
            <person name="Weiss S."/>
            <person name="Bleykasten C."/>
            <person name="De Montigny J."/>
            <person name="Jacques N."/>
            <person name="Jung P."/>
            <person name="Lemaire M."/>
            <person name="Mallet S."/>
            <person name="Morel G."/>
            <person name="Richard G.F."/>
            <person name="Sarkar A."/>
            <person name="Savel G."/>
            <person name="Schacherer J."/>
            <person name="Seret M.L."/>
            <person name="Talla E."/>
            <person name="Samson G."/>
            <person name="Jubin C."/>
            <person name="Poulain J."/>
            <person name="Vacherie B."/>
            <person name="Barbe V."/>
            <person name="Pelletier E."/>
            <person name="Sherman D.J."/>
            <person name="Westhof E."/>
            <person name="Weissenbach J."/>
            <person name="Baret P.V."/>
            <person name="Wincker P."/>
            <person name="Gaillardin C."/>
            <person name="Dujon B."/>
            <person name="Souciet J.L."/>
        </authorList>
    </citation>
    <scope>NUCLEOTIDE SEQUENCE [LARGE SCALE GENOMIC DNA]</scope>
    <source>
        <strain evidence="14">CBS 270.75 / DBVPG 7215 / KCTC 17166 / NRRL Y-17582</strain>
    </source>
</reference>
<evidence type="ECO:0000256" key="5">
    <source>
        <dbReference type="ARBA" id="ARBA00022816"/>
    </source>
</evidence>
<evidence type="ECO:0000256" key="10">
    <source>
        <dbReference type="ARBA" id="ARBA00024975"/>
    </source>
</evidence>
<organism evidence="13 14">
    <name type="scientific">Eremothecium cymbalariae (strain CBS 270.75 / DBVPG 7215 / KCTC 17166 / NRRL Y-17582)</name>
    <name type="common">Yeast</name>
    <dbReference type="NCBI Taxonomy" id="931890"/>
    <lineage>
        <taxon>Eukaryota</taxon>
        <taxon>Fungi</taxon>
        <taxon>Dikarya</taxon>
        <taxon>Ascomycota</taxon>
        <taxon>Saccharomycotina</taxon>
        <taxon>Saccharomycetes</taxon>
        <taxon>Saccharomycetales</taxon>
        <taxon>Saccharomycetaceae</taxon>
        <taxon>Eremothecium</taxon>
    </lineage>
</organism>
<evidence type="ECO:0000256" key="12">
    <source>
        <dbReference type="SAM" id="MobiDB-lite"/>
    </source>
</evidence>
<name>G8JS01_ERECY</name>
<dbReference type="InterPro" id="IPR027267">
    <property type="entry name" value="AH/BAR_dom_sf"/>
</dbReference>
<feature type="coiled-coil region" evidence="11">
    <location>
        <begin position="107"/>
        <end position="176"/>
    </location>
</feature>
<protein>
    <recommendedName>
        <fullName evidence="3 11">SWI5-dependent HO expression protein 3</fullName>
    </recommendedName>
</protein>
<dbReference type="EMBL" id="CP002499">
    <property type="protein sequence ID" value="AET38920.1"/>
    <property type="molecule type" value="Genomic_DNA"/>
</dbReference>
<dbReference type="Gene3D" id="1.20.1270.60">
    <property type="entry name" value="Arfaptin homology (AH) domain/BAR domain"/>
    <property type="match status" value="1"/>
</dbReference>
<evidence type="ECO:0000256" key="9">
    <source>
        <dbReference type="ARBA" id="ARBA00023136"/>
    </source>
</evidence>
<keyword evidence="14" id="KW-1185">Reference proteome</keyword>
<dbReference type="Pfam" id="PF17078">
    <property type="entry name" value="SHE3"/>
    <property type="match status" value="1"/>
</dbReference>
<evidence type="ECO:0000256" key="7">
    <source>
        <dbReference type="ARBA" id="ARBA00022884"/>
    </source>
</evidence>
<accession>G8JS01</accession>
<dbReference type="FunCoup" id="G8JS01">
    <property type="interactions" value="1380"/>
</dbReference>
<dbReference type="STRING" id="931890.G8JS01"/>
<keyword evidence="6 11" id="KW-0256">Endoplasmic reticulum</keyword>
<dbReference type="GO" id="GO:0005789">
    <property type="term" value="C:endoplasmic reticulum membrane"/>
    <property type="evidence" value="ECO:0007669"/>
    <property type="project" value="UniProtKB-SubCell"/>
</dbReference>
<evidence type="ECO:0000313" key="13">
    <source>
        <dbReference type="EMBL" id="AET38920.1"/>
    </source>
</evidence>
<dbReference type="InParanoid" id="G8JS01"/>
<keyword evidence="7 11" id="KW-0694">RNA-binding</keyword>
<gene>
    <name evidence="11" type="primary">SHE3</name>
    <name evidence="13" type="ordered locus">Ecym_3434</name>
</gene>
<dbReference type="OMA" id="HFMANIN"/>
<proteinExistence type="inferred from homology"/>
<dbReference type="KEGG" id="erc:Ecym_3434"/>
<feature type="compositionally biased region" description="Polar residues" evidence="12">
    <location>
        <begin position="477"/>
        <end position="486"/>
    </location>
</feature>
<evidence type="ECO:0000256" key="1">
    <source>
        <dbReference type="ARBA" id="ARBA00004406"/>
    </source>
</evidence>
<evidence type="ECO:0000256" key="11">
    <source>
        <dbReference type="RuleBase" id="RU362142"/>
    </source>
</evidence>
<feature type="compositionally biased region" description="Polar residues" evidence="12">
    <location>
        <begin position="392"/>
        <end position="402"/>
    </location>
</feature>
<dbReference type="Proteomes" id="UP000006790">
    <property type="component" value="Chromosome 3"/>
</dbReference>
<comment type="function">
    <text evidence="10">RNA-binding protein that binds specific mRNAs including the ASH1 mRNA, coding for a repressor of the HO endonuclease. Part of the mRNA localization machinery that restricts accumulation of certain proteins to the bud and in the daughter cell. Required for the delivery of cortical endoplasmic reticulum into the emerging bud.</text>
</comment>
<keyword evidence="5 11" id="KW-0509">mRNA transport</keyword>
<dbReference type="GO" id="GO:0051028">
    <property type="term" value="P:mRNA transport"/>
    <property type="evidence" value="ECO:0007669"/>
    <property type="project" value="UniProtKB-UniRule"/>
</dbReference>
<dbReference type="RefSeq" id="XP_003645737.1">
    <property type="nucleotide sequence ID" value="XM_003645689.1"/>
</dbReference>
<dbReference type="InterPro" id="IPR031398">
    <property type="entry name" value="She3"/>
</dbReference>
<feature type="compositionally biased region" description="Polar residues" evidence="12">
    <location>
        <begin position="1"/>
        <end position="27"/>
    </location>
</feature>
<evidence type="ECO:0000256" key="2">
    <source>
        <dbReference type="ARBA" id="ARBA00008123"/>
    </source>
</evidence>
<dbReference type="eggNOG" id="ENOG502QSQX">
    <property type="taxonomic scope" value="Eukaryota"/>
</dbReference>
<comment type="similarity">
    <text evidence="2 11">Belongs to the SHE3 family.</text>
</comment>
<feature type="coiled-coil region" evidence="11">
    <location>
        <begin position="230"/>
        <end position="257"/>
    </location>
</feature>
<evidence type="ECO:0000256" key="3">
    <source>
        <dbReference type="ARBA" id="ARBA00019884"/>
    </source>
</evidence>
<evidence type="ECO:0000256" key="8">
    <source>
        <dbReference type="ARBA" id="ARBA00023054"/>
    </source>
</evidence>
<sequence length="486" mass="54004">MSAANTFDVSTSDSYTIQSSNTSSEGTTPAGGLLGSPVRFSPSSKVKVNHGHFMANINSTNPNNKSSSKAATAVSSNSTWPHVLHGLNGSPSKDMNYNSVSGSGKVIETLHQQVDALTSTNLQLTKQSNQLLEKLESYNMKEAKYLETISSLKHENENLNSMLNRKTRRVRDLDTELGQLKVSYEDATTSHKHLKDQLENKFANEVELKQQCQLLQVQYDAVVDAQKRYREHYEKEISELKDILNTLKRDNEQFLNDYMTSLARNQLDVDNKLGEYSGKFHRMELSQKEAVIELNGKYDRLKSELDIEAWVTLYKQLRETALEYAKELDLNLPAEFVEIHGEDGYFVKMFSEDQSPSSTKQSAIAADSANIQSPSLGLQSISPPPLRIPKSRTPTTKRSSFYGSAIPGSNNSASSSAVLLPGVKRTGSIRSVHARAPSDVLSDSPTITSSSRNASPVEFPQRGTVRHSSVQRHNRRNQSSQLTNNK</sequence>
<feature type="region of interest" description="Disordered" evidence="12">
    <location>
        <begin position="1"/>
        <end position="41"/>
    </location>
</feature>
<dbReference type="SUPFAM" id="SSF103657">
    <property type="entry name" value="BAR/IMD domain-like"/>
    <property type="match status" value="1"/>
</dbReference>